<dbReference type="CDD" id="cd03257">
    <property type="entry name" value="ABC_NikE_OppD_transporters"/>
    <property type="match status" value="1"/>
</dbReference>
<gene>
    <name evidence="9" type="ORF">V6617_12665</name>
</gene>
<comment type="subcellular location">
    <subcellularLocation>
        <location evidence="1">Cell inner membrane</location>
        <topology evidence="1">Peripheral membrane protein</topology>
    </subcellularLocation>
</comment>
<accession>A0ABZ2HW96</accession>
<dbReference type="Pfam" id="PF00005">
    <property type="entry name" value="ABC_tran"/>
    <property type="match status" value="1"/>
</dbReference>
<keyword evidence="4" id="KW-1003">Cell membrane</keyword>
<evidence type="ECO:0000256" key="3">
    <source>
        <dbReference type="ARBA" id="ARBA00022448"/>
    </source>
</evidence>
<reference evidence="9 10" key="1">
    <citation type="submission" date="2024-02" db="EMBL/GenBank/DDBJ databases">
        <title>Complete genome sequence of Pelagibacterium nitratireducens ZH15.</title>
        <authorList>
            <person name="Zhao L.H."/>
        </authorList>
    </citation>
    <scope>NUCLEOTIDE SEQUENCE [LARGE SCALE GENOMIC DNA]</scope>
    <source>
        <strain evidence="9 10">ZH15</strain>
    </source>
</reference>
<dbReference type="EMBL" id="CP146275">
    <property type="protein sequence ID" value="WWT31857.1"/>
    <property type="molecule type" value="Genomic_DNA"/>
</dbReference>
<organism evidence="9 10">
    <name type="scientific">Pelagibacterium nitratireducens</name>
    <dbReference type="NCBI Taxonomy" id="1046114"/>
    <lineage>
        <taxon>Bacteria</taxon>
        <taxon>Pseudomonadati</taxon>
        <taxon>Pseudomonadota</taxon>
        <taxon>Alphaproteobacteria</taxon>
        <taxon>Hyphomicrobiales</taxon>
        <taxon>Devosiaceae</taxon>
        <taxon>Pelagibacterium</taxon>
    </lineage>
</organism>
<comment type="similarity">
    <text evidence="2">Belongs to the ABC transporter superfamily.</text>
</comment>
<dbReference type="InterPro" id="IPR050388">
    <property type="entry name" value="ABC_Ni/Peptide_Import"/>
</dbReference>
<dbReference type="NCBIfam" id="TIGR01727">
    <property type="entry name" value="oligo_HPY"/>
    <property type="match status" value="1"/>
</dbReference>
<keyword evidence="10" id="KW-1185">Reference proteome</keyword>
<evidence type="ECO:0000256" key="6">
    <source>
        <dbReference type="ARBA" id="ARBA00022840"/>
    </source>
</evidence>
<dbReference type="InterPro" id="IPR003593">
    <property type="entry name" value="AAA+_ATPase"/>
</dbReference>
<evidence type="ECO:0000256" key="7">
    <source>
        <dbReference type="ARBA" id="ARBA00023136"/>
    </source>
</evidence>
<feature type="domain" description="ABC transporter" evidence="8">
    <location>
        <begin position="27"/>
        <end position="277"/>
    </location>
</feature>
<keyword evidence="7" id="KW-0472">Membrane</keyword>
<dbReference type="InterPro" id="IPR027417">
    <property type="entry name" value="P-loop_NTPase"/>
</dbReference>
<proteinExistence type="inferred from homology"/>
<dbReference type="SUPFAM" id="SSF52540">
    <property type="entry name" value="P-loop containing nucleoside triphosphate hydrolases"/>
    <property type="match status" value="1"/>
</dbReference>
<dbReference type="PROSITE" id="PS50893">
    <property type="entry name" value="ABC_TRANSPORTER_2"/>
    <property type="match status" value="1"/>
</dbReference>
<evidence type="ECO:0000256" key="1">
    <source>
        <dbReference type="ARBA" id="ARBA00004417"/>
    </source>
</evidence>
<dbReference type="PANTHER" id="PTHR43297:SF2">
    <property type="entry name" value="DIPEPTIDE TRANSPORT ATP-BINDING PROTEIN DPPD"/>
    <property type="match status" value="1"/>
</dbReference>
<protein>
    <submittedName>
        <fullName evidence="9">ABC transporter ATP-binding protein</fullName>
    </submittedName>
</protein>
<dbReference type="SMART" id="SM00382">
    <property type="entry name" value="AAA"/>
    <property type="match status" value="1"/>
</dbReference>
<dbReference type="GO" id="GO:0005524">
    <property type="term" value="F:ATP binding"/>
    <property type="evidence" value="ECO:0007669"/>
    <property type="project" value="UniProtKB-KW"/>
</dbReference>
<dbReference type="PROSITE" id="PS00211">
    <property type="entry name" value="ABC_TRANSPORTER_1"/>
    <property type="match status" value="1"/>
</dbReference>
<evidence type="ECO:0000313" key="10">
    <source>
        <dbReference type="Proteomes" id="UP001369958"/>
    </source>
</evidence>
<name>A0ABZ2HW96_9HYPH</name>
<keyword evidence="3" id="KW-0813">Transport</keyword>
<evidence type="ECO:0000256" key="4">
    <source>
        <dbReference type="ARBA" id="ARBA00022475"/>
    </source>
</evidence>
<dbReference type="Pfam" id="PF08352">
    <property type="entry name" value="oligo_HPY"/>
    <property type="match status" value="1"/>
</dbReference>
<sequence length="348" mass="37992">MDEKHPPLSHEPPARTLRAGVPTDAVLTVENLCVAFKGDRTVTTAVDGVSFSLGKGRSLGVVGESGSGKSVTSLAVMRLLPAESARISGAITFDGRDLLEISEPDMRNLRGNRISMIFQEPMTSLNPSYTVGDQIAETILRHRQISRKEAWDRAVEMLRMVRMPSPETRARQFPHNLSGGMRQRVMIAIALACEPEVLIADEPTTALDVTIQAQILALLDDLKTTTGTAIVLITHDLGVVAETCDDVIVMYAGQVVEGGAVEQIFRFPQHPYTIGLLGSLPRLDEDRDELVAISGSVPDMTNPPDGCRFQSRCPFRIEKCAQMPPLREIADGHSSRCWRAPLEELADA</sequence>
<keyword evidence="6 9" id="KW-0067">ATP-binding</keyword>
<dbReference type="InterPro" id="IPR003439">
    <property type="entry name" value="ABC_transporter-like_ATP-bd"/>
</dbReference>
<dbReference type="Gene3D" id="3.40.50.300">
    <property type="entry name" value="P-loop containing nucleotide triphosphate hydrolases"/>
    <property type="match status" value="1"/>
</dbReference>
<dbReference type="InterPro" id="IPR017871">
    <property type="entry name" value="ABC_transporter-like_CS"/>
</dbReference>
<dbReference type="PANTHER" id="PTHR43297">
    <property type="entry name" value="OLIGOPEPTIDE TRANSPORT ATP-BINDING PROTEIN APPD"/>
    <property type="match status" value="1"/>
</dbReference>
<evidence type="ECO:0000259" key="8">
    <source>
        <dbReference type="PROSITE" id="PS50893"/>
    </source>
</evidence>
<dbReference type="Proteomes" id="UP001369958">
    <property type="component" value="Chromosome"/>
</dbReference>
<dbReference type="InterPro" id="IPR013563">
    <property type="entry name" value="Oligopep_ABC_C"/>
</dbReference>
<evidence type="ECO:0000256" key="5">
    <source>
        <dbReference type="ARBA" id="ARBA00022741"/>
    </source>
</evidence>
<keyword evidence="5" id="KW-0547">Nucleotide-binding</keyword>
<evidence type="ECO:0000313" key="9">
    <source>
        <dbReference type="EMBL" id="WWT31857.1"/>
    </source>
</evidence>
<evidence type="ECO:0000256" key="2">
    <source>
        <dbReference type="ARBA" id="ARBA00005417"/>
    </source>
</evidence>